<organism evidence="1 2">
    <name type="scientific">Macrosiphum euphorbiae</name>
    <name type="common">potato aphid</name>
    <dbReference type="NCBI Taxonomy" id="13131"/>
    <lineage>
        <taxon>Eukaryota</taxon>
        <taxon>Metazoa</taxon>
        <taxon>Ecdysozoa</taxon>
        <taxon>Arthropoda</taxon>
        <taxon>Hexapoda</taxon>
        <taxon>Insecta</taxon>
        <taxon>Pterygota</taxon>
        <taxon>Neoptera</taxon>
        <taxon>Paraneoptera</taxon>
        <taxon>Hemiptera</taxon>
        <taxon>Sternorrhyncha</taxon>
        <taxon>Aphidomorpha</taxon>
        <taxon>Aphidoidea</taxon>
        <taxon>Aphididae</taxon>
        <taxon>Macrosiphini</taxon>
        <taxon>Macrosiphum</taxon>
    </lineage>
</organism>
<keyword evidence="2" id="KW-1185">Reference proteome</keyword>
<dbReference type="InterPro" id="IPR036691">
    <property type="entry name" value="Endo/exonu/phosph_ase_sf"/>
</dbReference>
<dbReference type="AlphaFoldDB" id="A0AAV0WZ31"/>
<gene>
    <name evidence="1" type="ORF">MEUPH1_LOCUS16154</name>
</gene>
<protein>
    <submittedName>
        <fullName evidence="1">Uncharacterized protein</fullName>
    </submittedName>
</protein>
<evidence type="ECO:0000313" key="1">
    <source>
        <dbReference type="EMBL" id="CAI6360909.1"/>
    </source>
</evidence>
<name>A0AAV0WZ31_9HEMI</name>
<dbReference type="EMBL" id="CARXXK010000003">
    <property type="protein sequence ID" value="CAI6360909.1"/>
    <property type="molecule type" value="Genomic_DNA"/>
</dbReference>
<reference evidence="1 2" key="1">
    <citation type="submission" date="2023-01" db="EMBL/GenBank/DDBJ databases">
        <authorList>
            <person name="Whitehead M."/>
        </authorList>
    </citation>
    <scope>NUCLEOTIDE SEQUENCE [LARGE SCALE GENOMIC DNA]</scope>
</reference>
<evidence type="ECO:0000313" key="2">
    <source>
        <dbReference type="Proteomes" id="UP001160148"/>
    </source>
</evidence>
<dbReference type="SUPFAM" id="SSF56219">
    <property type="entry name" value="DNase I-like"/>
    <property type="match status" value="1"/>
</dbReference>
<sequence length="118" mass="13139">MNINFLQINLQRSTTAQRLASQTSAEIGAQVLLFSEQNWSPARDDRWVVSTNGTCAIVLTPVADFVAETSGSGRGFAWMQTRGVRFYSCYILRNDSDEHFLTFLGCQLCPPIQAVPSF</sequence>
<proteinExistence type="predicted"/>
<dbReference type="Proteomes" id="UP001160148">
    <property type="component" value="Unassembled WGS sequence"/>
</dbReference>
<dbReference type="Gene3D" id="3.60.10.10">
    <property type="entry name" value="Endonuclease/exonuclease/phosphatase"/>
    <property type="match status" value="1"/>
</dbReference>
<comment type="caution">
    <text evidence="1">The sequence shown here is derived from an EMBL/GenBank/DDBJ whole genome shotgun (WGS) entry which is preliminary data.</text>
</comment>
<accession>A0AAV0WZ31</accession>